<evidence type="ECO:0000259" key="6">
    <source>
        <dbReference type="PROSITE" id="PS50850"/>
    </source>
</evidence>
<dbReference type="PANTHER" id="PTHR23523">
    <property type="match status" value="1"/>
</dbReference>
<keyword evidence="3 5" id="KW-1133">Transmembrane helix</keyword>
<feature type="transmembrane region" description="Helical" evidence="5">
    <location>
        <begin position="339"/>
        <end position="363"/>
    </location>
</feature>
<evidence type="ECO:0000256" key="2">
    <source>
        <dbReference type="ARBA" id="ARBA00022692"/>
    </source>
</evidence>
<feature type="transmembrane region" description="Helical" evidence="5">
    <location>
        <begin position="280"/>
        <end position="301"/>
    </location>
</feature>
<keyword evidence="4 5" id="KW-0472">Membrane</keyword>
<feature type="transmembrane region" description="Helical" evidence="5">
    <location>
        <begin position="134"/>
        <end position="157"/>
    </location>
</feature>
<protein>
    <submittedName>
        <fullName evidence="7 8">MFS transporter</fullName>
    </submittedName>
</protein>
<evidence type="ECO:0000256" key="4">
    <source>
        <dbReference type="ARBA" id="ARBA00023136"/>
    </source>
</evidence>
<comment type="caution">
    <text evidence="8">The sequence shown here is derived from an EMBL/GenBank/DDBJ whole genome shotgun (WGS) entry which is preliminary data.</text>
</comment>
<evidence type="ECO:0000313" key="7">
    <source>
        <dbReference type="EMBL" id="NYD65787.1"/>
    </source>
</evidence>
<evidence type="ECO:0000256" key="1">
    <source>
        <dbReference type="ARBA" id="ARBA00004651"/>
    </source>
</evidence>
<dbReference type="Proteomes" id="UP000581087">
    <property type="component" value="Unassembled WGS sequence"/>
</dbReference>
<dbReference type="InterPro" id="IPR036259">
    <property type="entry name" value="MFS_trans_sf"/>
</dbReference>
<dbReference type="Proteomes" id="UP000292686">
    <property type="component" value="Unassembled WGS sequence"/>
</dbReference>
<evidence type="ECO:0000256" key="5">
    <source>
        <dbReference type="SAM" id="Phobius"/>
    </source>
</evidence>
<dbReference type="AlphaFoldDB" id="A0A4Q2MAP4"/>
<dbReference type="EMBL" id="SDPM01000005">
    <property type="protein sequence ID" value="RXZ86140.1"/>
    <property type="molecule type" value="Genomic_DNA"/>
</dbReference>
<proteinExistence type="predicted"/>
<feature type="transmembrane region" description="Helical" evidence="5">
    <location>
        <begin position="47"/>
        <end position="68"/>
    </location>
</feature>
<feature type="transmembrane region" description="Helical" evidence="5">
    <location>
        <begin position="307"/>
        <end position="327"/>
    </location>
</feature>
<dbReference type="InterPro" id="IPR020846">
    <property type="entry name" value="MFS_dom"/>
</dbReference>
<feature type="transmembrane region" description="Helical" evidence="5">
    <location>
        <begin position="103"/>
        <end position="122"/>
    </location>
</feature>
<dbReference type="Gene3D" id="1.20.1250.20">
    <property type="entry name" value="MFS general substrate transporter like domains"/>
    <property type="match status" value="2"/>
</dbReference>
<evidence type="ECO:0000256" key="3">
    <source>
        <dbReference type="ARBA" id="ARBA00022989"/>
    </source>
</evidence>
<dbReference type="Pfam" id="PF07690">
    <property type="entry name" value="MFS_1"/>
    <property type="match status" value="1"/>
</dbReference>
<feature type="domain" description="Major facilitator superfamily (MFS) profile" evidence="6">
    <location>
        <begin position="10"/>
        <end position="395"/>
    </location>
</feature>
<dbReference type="InterPro" id="IPR052524">
    <property type="entry name" value="MFS_Cyanate_Porter"/>
</dbReference>
<dbReference type="PROSITE" id="PS50850">
    <property type="entry name" value="MFS"/>
    <property type="match status" value="1"/>
</dbReference>
<keyword evidence="9" id="KW-1185">Reference proteome</keyword>
<dbReference type="EMBL" id="JACCBI010000001">
    <property type="protein sequence ID" value="NYD65787.1"/>
    <property type="molecule type" value="Genomic_DNA"/>
</dbReference>
<dbReference type="GO" id="GO:0005886">
    <property type="term" value="C:plasma membrane"/>
    <property type="evidence" value="ECO:0007669"/>
    <property type="project" value="UniProtKB-SubCell"/>
</dbReference>
<sequence>MSAAAPLWKGRALALVGILLVALNLRTAVASLSPIATTISADIPLPAVLLGALGMVPPLCFAVFGIATPAFTRRFGLERVLITALVVLTAGLVGRGLAPDAWWLLIASAATFAGIGVGNVVLPPLVKKYFPDRVGLLTTMYATILSLSTLVPPLIAVPVAEAAGWRTSLALWSVFALAALVPWIVLVVKPRRGVATVLPEEGEPALVARIWRSKIAWALTAIFFTSSFNAYSIFAWLPTMLEDIAGVTPAQAGILLSIYAGVGLPASLVVPIIAARYHRVGTLIVIGISCFVVGYAGLLFAPTTLPWLWVFFAGAGPLLFPLTLVLINLRTRTHEGAVALSGFVQSVGYLAAAIGPLLVGVIHETTGSWSGALVLLLASVALAAIAGPVAGRRRFLEDEPAR</sequence>
<dbReference type="RefSeq" id="WP_129174790.1">
    <property type="nucleotide sequence ID" value="NZ_JACCBI010000001.1"/>
</dbReference>
<dbReference type="SUPFAM" id="SSF103473">
    <property type="entry name" value="MFS general substrate transporter"/>
    <property type="match status" value="1"/>
</dbReference>
<dbReference type="OrthoDB" id="5317164at2"/>
<feature type="transmembrane region" description="Helical" evidence="5">
    <location>
        <begin position="254"/>
        <end position="273"/>
    </location>
</feature>
<feature type="transmembrane region" description="Helical" evidence="5">
    <location>
        <begin position="169"/>
        <end position="188"/>
    </location>
</feature>
<feature type="transmembrane region" description="Helical" evidence="5">
    <location>
        <begin position="215"/>
        <end position="234"/>
    </location>
</feature>
<feature type="transmembrane region" description="Helical" evidence="5">
    <location>
        <begin position="369"/>
        <end position="390"/>
    </location>
</feature>
<accession>A0A4Q2MAP4</accession>
<dbReference type="InterPro" id="IPR011701">
    <property type="entry name" value="MFS"/>
</dbReference>
<organism evidence="8 9">
    <name type="scientific">Agromyces atrinae</name>
    <dbReference type="NCBI Taxonomy" id="592376"/>
    <lineage>
        <taxon>Bacteria</taxon>
        <taxon>Bacillati</taxon>
        <taxon>Actinomycetota</taxon>
        <taxon>Actinomycetes</taxon>
        <taxon>Micrococcales</taxon>
        <taxon>Microbacteriaceae</taxon>
        <taxon>Agromyces</taxon>
    </lineage>
</organism>
<name>A0A4Q2MAP4_9MICO</name>
<reference evidence="8 9" key="1">
    <citation type="submission" date="2019-01" db="EMBL/GenBank/DDBJ databases">
        <title>Agromyces.</title>
        <authorList>
            <person name="Li J."/>
        </authorList>
    </citation>
    <scope>NUCLEOTIDE SEQUENCE [LARGE SCALE GENOMIC DNA]</scope>
    <source>
        <strain evidence="8 9">DSM 23870</strain>
    </source>
</reference>
<evidence type="ECO:0000313" key="9">
    <source>
        <dbReference type="Proteomes" id="UP000292686"/>
    </source>
</evidence>
<comment type="subcellular location">
    <subcellularLocation>
        <location evidence="1">Cell membrane</location>
        <topology evidence="1">Multi-pass membrane protein</topology>
    </subcellularLocation>
</comment>
<gene>
    <name evidence="7" type="ORF">BJ972_000306</name>
    <name evidence="8" type="ORF">ESP50_10200</name>
</gene>
<feature type="transmembrane region" description="Helical" evidence="5">
    <location>
        <begin position="80"/>
        <end position="97"/>
    </location>
</feature>
<dbReference type="CDD" id="cd17339">
    <property type="entry name" value="MFS_NIMT_CynX_like"/>
    <property type="match status" value="1"/>
</dbReference>
<dbReference type="PANTHER" id="PTHR23523:SF2">
    <property type="entry name" value="2-NITROIMIDAZOLE TRANSPORTER"/>
    <property type="match status" value="1"/>
</dbReference>
<evidence type="ECO:0000313" key="10">
    <source>
        <dbReference type="Proteomes" id="UP000581087"/>
    </source>
</evidence>
<keyword evidence="2 5" id="KW-0812">Transmembrane</keyword>
<reference evidence="7 10" key="2">
    <citation type="submission" date="2020-07" db="EMBL/GenBank/DDBJ databases">
        <title>Sequencing the genomes of 1000 actinobacteria strains.</title>
        <authorList>
            <person name="Klenk H.-P."/>
        </authorList>
    </citation>
    <scope>NUCLEOTIDE SEQUENCE [LARGE SCALE GENOMIC DNA]</scope>
    <source>
        <strain evidence="7 10">DSM 23870</strain>
    </source>
</reference>
<evidence type="ECO:0000313" key="8">
    <source>
        <dbReference type="EMBL" id="RXZ86140.1"/>
    </source>
</evidence>
<dbReference type="GO" id="GO:0022857">
    <property type="term" value="F:transmembrane transporter activity"/>
    <property type="evidence" value="ECO:0007669"/>
    <property type="project" value="InterPro"/>
</dbReference>